<dbReference type="GO" id="GO:0055085">
    <property type="term" value="P:transmembrane transport"/>
    <property type="evidence" value="ECO:0007669"/>
    <property type="project" value="InterPro"/>
</dbReference>
<keyword evidence="10" id="KW-1185">Reference proteome</keyword>
<evidence type="ECO:0000256" key="2">
    <source>
        <dbReference type="ARBA" id="ARBA00022448"/>
    </source>
</evidence>
<comment type="similarity">
    <text evidence="7">Belongs to the binding-protein-dependent transport system permease family.</text>
</comment>
<gene>
    <name evidence="9" type="ORF">bsdcttw_01190</name>
</gene>
<name>A0A7I8DF06_9FIRM</name>
<dbReference type="PROSITE" id="PS51257">
    <property type="entry name" value="PROKAR_LIPOPROTEIN"/>
    <property type="match status" value="1"/>
</dbReference>
<feature type="transmembrane region" description="Helical" evidence="7">
    <location>
        <begin position="20"/>
        <end position="42"/>
    </location>
</feature>
<keyword evidence="2 7" id="KW-0813">Transport</keyword>
<evidence type="ECO:0000256" key="3">
    <source>
        <dbReference type="ARBA" id="ARBA00022475"/>
    </source>
</evidence>
<dbReference type="InterPro" id="IPR000515">
    <property type="entry name" value="MetI-like"/>
</dbReference>
<dbReference type="Pfam" id="PF00528">
    <property type="entry name" value="BPD_transp_1"/>
    <property type="match status" value="1"/>
</dbReference>
<dbReference type="RefSeq" id="WP_185257542.1">
    <property type="nucleotide sequence ID" value="NZ_AP023368.1"/>
</dbReference>
<evidence type="ECO:0000256" key="1">
    <source>
        <dbReference type="ARBA" id="ARBA00004651"/>
    </source>
</evidence>
<evidence type="ECO:0000256" key="6">
    <source>
        <dbReference type="ARBA" id="ARBA00023136"/>
    </source>
</evidence>
<feature type="transmembrane region" description="Helical" evidence="7">
    <location>
        <begin position="115"/>
        <end position="134"/>
    </location>
</feature>
<dbReference type="Proteomes" id="UP000515703">
    <property type="component" value="Chromosome"/>
</dbReference>
<dbReference type="PANTHER" id="PTHR43744:SF9">
    <property type="entry name" value="POLYGALACTURONAN_RHAMNOGALACTURONAN TRANSPORT SYSTEM PERMEASE PROTEIN YTCP"/>
    <property type="match status" value="1"/>
</dbReference>
<evidence type="ECO:0000313" key="9">
    <source>
        <dbReference type="EMBL" id="BCJ97078.1"/>
    </source>
</evidence>
<feature type="transmembrane region" description="Helical" evidence="7">
    <location>
        <begin position="79"/>
        <end position="103"/>
    </location>
</feature>
<feature type="domain" description="ABC transmembrane type-1" evidence="8">
    <location>
        <begin position="79"/>
        <end position="274"/>
    </location>
</feature>
<dbReference type="SUPFAM" id="SSF161098">
    <property type="entry name" value="MetI-like"/>
    <property type="match status" value="1"/>
</dbReference>
<keyword evidence="6 7" id="KW-0472">Membrane</keyword>
<evidence type="ECO:0000256" key="4">
    <source>
        <dbReference type="ARBA" id="ARBA00022692"/>
    </source>
</evidence>
<reference evidence="9 10" key="1">
    <citation type="submission" date="2020-08" db="EMBL/GenBank/DDBJ databases">
        <title>Draft genome sequencing of an Anaerocolumna strain isolated from anoxic soil subjected to BSD treatment.</title>
        <authorList>
            <person name="Uek A."/>
            <person name="Tonouchi A."/>
        </authorList>
    </citation>
    <scope>NUCLEOTIDE SEQUENCE [LARGE SCALE GENOMIC DNA]</scope>
    <source>
        <strain evidence="9 10">CTTW</strain>
    </source>
</reference>
<dbReference type="Gene3D" id="1.10.3720.10">
    <property type="entry name" value="MetI-like"/>
    <property type="match status" value="1"/>
</dbReference>
<comment type="subcellular location">
    <subcellularLocation>
        <location evidence="1 7">Cell membrane</location>
        <topology evidence="1 7">Multi-pass membrane protein</topology>
    </subcellularLocation>
</comment>
<dbReference type="PROSITE" id="PS50928">
    <property type="entry name" value="ABC_TM1"/>
    <property type="match status" value="1"/>
</dbReference>
<proteinExistence type="inferred from homology"/>
<dbReference type="KEGG" id="acht:bsdcttw_01190"/>
<organism evidence="9 10">
    <name type="scientific">Anaerocolumna chitinilytica</name>
    <dbReference type="NCBI Taxonomy" id="1727145"/>
    <lineage>
        <taxon>Bacteria</taxon>
        <taxon>Bacillati</taxon>
        <taxon>Bacillota</taxon>
        <taxon>Clostridia</taxon>
        <taxon>Lachnospirales</taxon>
        <taxon>Lachnospiraceae</taxon>
        <taxon>Anaerocolumna</taxon>
    </lineage>
</organism>
<dbReference type="GO" id="GO:0005886">
    <property type="term" value="C:plasma membrane"/>
    <property type="evidence" value="ECO:0007669"/>
    <property type="project" value="UniProtKB-SubCell"/>
</dbReference>
<protein>
    <submittedName>
        <fullName evidence="9">Sugar ABC transporter permease</fullName>
    </submittedName>
</protein>
<dbReference type="PANTHER" id="PTHR43744">
    <property type="entry name" value="ABC TRANSPORTER PERMEASE PROTEIN MG189-RELATED-RELATED"/>
    <property type="match status" value="1"/>
</dbReference>
<dbReference type="CDD" id="cd06261">
    <property type="entry name" value="TM_PBP2"/>
    <property type="match status" value="1"/>
</dbReference>
<keyword evidence="4 7" id="KW-0812">Transmembrane</keyword>
<dbReference type="InterPro" id="IPR035906">
    <property type="entry name" value="MetI-like_sf"/>
</dbReference>
<dbReference type="EMBL" id="AP023368">
    <property type="protein sequence ID" value="BCJ97078.1"/>
    <property type="molecule type" value="Genomic_DNA"/>
</dbReference>
<evidence type="ECO:0000256" key="7">
    <source>
        <dbReference type="RuleBase" id="RU363032"/>
    </source>
</evidence>
<evidence type="ECO:0000313" key="10">
    <source>
        <dbReference type="Proteomes" id="UP000515703"/>
    </source>
</evidence>
<keyword evidence="5 7" id="KW-1133">Transmembrane helix</keyword>
<sequence>MKKNKKKGDLSGRIIRIIGYLFISFLAISCLLPFLIMVSASFENEKVLVTQGYHLLPKQFTVYAYQIILGGSNEIVGSYIVTVLLTIIGTTLGLFITAMTGYVLQRPDFQRRNKVSLFLFFTTLFSGGLVPFYLLMTRYLHLKNNYLAILLPSLLSAWNIIMMKNFIRNSIPHSVSEAANIDGASPFVTFTRVIFPMSKPALATIGLFIGLGYWNEWYNSMLFLDSSVAYRPLQLLLYNLINRAEYLKNSMAGRNILAQNLPLETVKMATAVLATGPIILAYPMVQKYFISGITVGAVKG</sequence>
<keyword evidence="3" id="KW-1003">Cell membrane</keyword>
<reference evidence="9 10" key="2">
    <citation type="submission" date="2020-08" db="EMBL/GenBank/DDBJ databases">
        <authorList>
            <person name="Ueki A."/>
            <person name="Tonouchi A."/>
        </authorList>
    </citation>
    <scope>NUCLEOTIDE SEQUENCE [LARGE SCALE GENOMIC DNA]</scope>
    <source>
        <strain evidence="9 10">CTTW</strain>
    </source>
</reference>
<evidence type="ECO:0000259" key="8">
    <source>
        <dbReference type="PROSITE" id="PS50928"/>
    </source>
</evidence>
<accession>A0A7I8DF06</accession>
<dbReference type="AlphaFoldDB" id="A0A7I8DF06"/>
<evidence type="ECO:0000256" key="5">
    <source>
        <dbReference type="ARBA" id="ARBA00022989"/>
    </source>
</evidence>